<evidence type="ECO:0000313" key="2">
    <source>
        <dbReference type="EMBL" id="CAF4452136.1"/>
    </source>
</evidence>
<dbReference type="PROSITE" id="PS50088">
    <property type="entry name" value="ANK_REPEAT"/>
    <property type="match status" value="1"/>
</dbReference>
<feature type="non-terminal residue" evidence="2">
    <location>
        <position position="80"/>
    </location>
</feature>
<dbReference type="EMBL" id="CAJOBH010066797">
    <property type="protein sequence ID" value="CAF4452136.1"/>
    <property type="molecule type" value="Genomic_DNA"/>
</dbReference>
<dbReference type="SUPFAM" id="SSF48403">
    <property type="entry name" value="Ankyrin repeat"/>
    <property type="match status" value="1"/>
</dbReference>
<organism evidence="2 5">
    <name type="scientific">Rotaria magnacalcarata</name>
    <dbReference type="NCBI Taxonomy" id="392030"/>
    <lineage>
        <taxon>Eukaryota</taxon>
        <taxon>Metazoa</taxon>
        <taxon>Spiralia</taxon>
        <taxon>Gnathifera</taxon>
        <taxon>Rotifera</taxon>
        <taxon>Eurotatoria</taxon>
        <taxon>Bdelloidea</taxon>
        <taxon>Philodinida</taxon>
        <taxon>Philodinidae</taxon>
        <taxon>Rotaria</taxon>
    </lineage>
</organism>
<dbReference type="Pfam" id="PF12796">
    <property type="entry name" value="Ank_2"/>
    <property type="match status" value="1"/>
</dbReference>
<proteinExistence type="predicted"/>
<dbReference type="InterPro" id="IPR002110">
    <property type="entry name" value="Ankyrin_rpt"/>
</dbReference>
<dbReference type="InterPro" id="IPR036770">
    <property type="entry name" value="Ankyrin_rpt-contain_sf"/>
</dbReference>
<evidence type="ECO:0000313" key="4">
    <source>
        <dbReference type="EMBL" id="CAF4972924.1"/>
    </source>
</evidence>
<evidence type="ECO:0000313" key="5">
    <source>
        <dbReference type="Proteomes" id="UP000681967"/>
    </source>
</evidence>
<dbReference type="Proteomes" id="UP000681967">
    <property type="component" value="Unassembled WGS sequence"/>
</dbReference>
<dbReference type="Gene3D" id="1.25.40.20">
    <property type="entry name" value="Ankyrin repeat-containing domain"/>
    <property type="match status" value="1"/>
</dbReference>
<dbReference type="EMBL" id="CAJOBJ010177078">
    <property type="protein sequence ID" value="CAF4904502.1"/>
    <property type="molecule type" value="Genomic_DNA"/>
</dbReference>
<dbReference type="EMBL" id="CAJOBI010194842">
    <property type="protein sequence ID" value="CAF4972924.1"/>
    <property type="molecule type" value="Genomic_DNA"/>
</dbReference>
<feature type="non-terminal residue" evidence="2">
    <location>
        <position position="1"/>
    </location>
</feature>
<accession>A0A8S2WNH5</accession>
<comment type="caution">
    <text evidence="2">The sequence shown here is derived from an EMBL/GenBank/DDBJ whole genome shotgun (WGS) entry which is preliminary data.</text>
</comment>
<evidence type="ECO:0000256" key="1">
    <source>
        <dbReference type="PROSITE-ProRule" id="PRU00023"/>
    </source>
</evidence>
<dbReference type="PROSITE" id="PS50297">
    <property type="entry name" value="ANK_REP_REGION"/>
    <property type="match status" value="1"/>
</dbReference>
<dbReference type="Proteomes" id="UP000676336">
    <property type="component" value="Unassembled WGS sequence"/>
</dbReference>
<reference evidence="2" key="1">
    <citation type="submission" date="2021-02" db="EMBL/GenBank/DDBJ databases">
        <authorList>
            <person name="Nowell W R."/>
        </authorList>
    </citation>
    <scope>NUCLEOTIDE SEQUENCE</scope>
</reference>
<protein>
    <submittedName>
        <fullName evidence="2">Uncharacterized protein</fullName>
    </submittedName>
</protein>
<dbReference type="AlphaFoldDB" id="A0A8S2WNH5"/>
<keyword evidence="1" id="KW-0040">ANK repeat</keyword>
<dbReference type="Proteomes" id="UP000681720">
    <property type="component" value="Unassembled WGS sequence"/>
</dbReference>
<name>A0A8S2WNH5_9BILA</name>
<feature type="repeat" description="ANK" evidence="1">
    <location>
        <begin position="43"/>
        <end position="76"/>
    </location>
</feature>
<gene>
    <name evidence="2" type="ORF">BYL167_LOCUS33808</name>
    <name evidence="3" type="ORF">GIL414_LOCUS52009</name>
    <name evidence="4" type="ORF">SMN809_LOCUS55276</name>
</gene>
<evidence type="ECO:0000313" key="3">
    <source>
        <dbReference type="EMBL" id="CAF4904502.1"/>
    </source>
</evidence>
<sequence length="80" mass="8741">ACCMSSHSKSATTNGNDEQLSICRLLLEHGAHIEPSFDTSDEKMMTPLMLAARFGSSSALVHLLVKYGAKIDRRDAKGWC</sequence>